<reference evidence="3" key="1">
    <citation type="journal article" date="2012" name="PLoS Genet.">
        <title>The genomes of the fungal plant pathogens Cladosporium fulvum and Dothistroma septosporum reveal adaptation to different hosts and lifestyles but also signatures of common ancestry.</title>
        <authorList>
            <person name="de Wit P.J.G.M."/>
            <person name="van der Burgt A."/>
            <person name="Oekmen B."/>
            <person name="Stergiopoulos I."/>
            <person name="Abd-Elsalam K.A."/>
            <person name="Aerts A.L."/>
            <person name="Bahkali A.H."/>
            <person name="Beenen H.G."/>
            <person name="Chettri P."/>
            <person name="Cox M.P."/>
            <person name="Datema E."/>
            <person name="de Vries R.P."/>
            <person name="Dhillon B."/>
            <person name="Ganley A.R."/>
            <person name="Griffiths S.A."/>
            <person name="Guo Y."/>
            <person name="Hamelin R.C."/>
            <person name="Henrissat B."/>
            <person name="Kabir M.S."/>
            <person name="Jashni M.K."/>
            <person name="Kema G."/>
            <person name="Klaubauf S."/>
            <person name="Lapidus A."/>
            <person name="Levasseur A."/>
            <person name="Lindquist E."/>
            <person name="Mehrabi R."/>
            <person name="Ohm R.A."/>
            <person name="Owen T.J."/>
            <person name="Salamov A."/>
            <person name="Schwelm A."/>
            <person name="Schijlen E."/>
            <person name="Sun H."/>
            <person name="van den Burg H.A."/>
            <person name="van Ham R.C.H.J."/>
            <person name="Zhang S."/>
            <person name="Goodwin S.B."/>
            <person name="Grigoriev I.V."/>
            <person name="Collemare J."/>
            <person name="Bradshaw R.E."/>
        </authorList>
    </citation>
    <scope>NUCLEOTIDE SEQUENCE [LARGE SCALE GENOMIC DNA]</scope>
    <source>
        <strain evidence="3">NZE10 / CBS 128990</strain>
    </source>
</reference>
<organism evidence="2 3">
    <name type="scientific">Dothistroma septosporum (strain NZE10 / CBS 128990)</name>
    <name type="common">Red band needle blight fungus</name>
    <name type="synonym">Mycosphaerella pini</name>
    <dbReference type="NCBI Taxonomy" id="675120"/>
    <lineage>
        <taxon>Eukaryota</taxon>
        <taxon>Fungi</taxon>
        <taxon>Dikarya</taxon>
        <taxon>Ascomycota</taxon>
        <taxon>Pezizomycotina</taxon>
        <taxon>Dothideomycetes</taxon>
        <taxon>Dothideomycetidae</taxon>
        <taxon>Mycosphaerellales</taxon>
        <taxon>Mycosphaerellaceae</taxon>
        <taxon>Dothistroma</taxon>
    </lineage>
</organism>
<dbReference type="HOGENOM" id="CLU_1660718_0_0_1"/>
<sequence length="159" mass="18025">MLYYLVTAICHIEQKSLTFAVGGYREAQFINTLNAQHVYVREALLSIGVLTRGQVQVMEPVNAKIKSYTKAARDYFHGAATLIILTTRFLTRPQRAIFPVLLQDLVTSYLGAYLGLTGVETEPKALLIADNVSDNKNPHKEDESTKRQDQARFQDYQWT</sequence>
<reference evidence="2 3" key="2">
    <citation type="journal article" date="2012" name="PLoS Pathog.">
        <title>Diverse lifestyles and strategies of plant pathogenesis encoded in the genomes of eighteen Dothideomycetes fungi.</title>
        <authorList>
            <person name="Ohm R.A."/>
            <person name="Feau N."/>
            <person name="Henrissat B."/>
            <person name="Schoch C.L."/>
            <person name="Horwitz B.A."/>
            <person name="Barry K.W."/>
            <person name="Condon B.J."/>
            <person name="Copeland A.C."/>
            <person name="Dhillon B."/>
            <person name="Glaser F."/>
            <person name="Hesse C.N."/>
            <person name="Kosti I."/>
            <person name="LaButti K."/>
            <person name="Lindquist E.A."/>
            <person name="Lucas S."/>
            <person name="Salamov A.A."/>
            <person name="Bradshaw R.E."/>
            <person name="Ciuffetti L."/>
            <person name="Hamelin R.C."/>
            <person name="Kema G.H.J."/>
            <person name="Lawrence C."/>
            <person name="Scott J.A."/>
            <person name="Spatafora J.W."/>
            <person name="Turgeon B.G."/>
            <person name="de Wit P.J.G.M."/>
            <person name="Zhong S."/>
            <person name="Goodwin S.B."/>
            <person name="Grigoriev I.V."/>
        </authorList>
    </citation>
    <scope>NUCLEOTIDE SEQUENCE [LARGE SCALE GENOMIC DNA]</scope>
    <source>
        <strain evidence="3">NZE10 / CBS 128990</strain>
    </source>
</reference>
<evidence type="ECO:0000256" key="1">
    <source>
        <dbReference type="SAM" id="MobiDB-lite"/>
    </source>
</evidence>
<evidence type="ECO:0000313" key="3">
    <source>
        <dbReference type="Proteomes" id="UP000016933"/>
    </source>
</evidence>
<keyword evidence="3" id="KW-1185">Reference proteome</keyword>
<feature type="region of interest" description="Disordered" evidence="1">
    <location>
        <begin position="131"/>
        <end position="159"/>
    </location>
</feature>
<feature type="compositionally biased region" description="Basic and acidic residues" evidence="1">
    <location>
        <begin position="136"/>
        <end position="152"/>
    </location>
</feature>
<accession>M2YLQ2</accession>
<dbReference type="EMBL" id="KB446540">
    <property type="protein sequence ID" value="EME42931.1"/>
    <property type="molecule type" value="Genomic_DNA"/>
</dbReference>
<evidence type="ECO:0000313" key="2">
    <source>
        <dbReference type="EMBL" id="EME42931.1"/>
    </source>
</evidence>
<dbReference type="Proteomes" id="UP000016933">
    <property type="component" value="Unassembled WGS sequence"/>
</dbReference>
<dbReference type="AlphaFoldDB" id="M2YLQ2"/>
<protein>
    <submittedName>
        <fullName evidence="2">Uncharacterized protein</fullName>
    </submittedName>
</protein>
<name>M2YLQ2_DOTSN</name>
<gene>
    <name evidence="2" type="ORF">DOTSEDRAFT_24931</name>
</gene>
<proteinExistence type="predicted"/>